<reference evidence="1" key="1">
    <citation type="submission" date="2018-02" db="EMBL/GenBank/DDBJ databases">
        <title>Rhizophora mucronata_Transcriptome.</title>
        <authorList>
            <person name="Meera S.P."/>
            <person name="Sreeshan A."/>
            <person name="Augustine A."/>
        </authorList>
    </citation>
    <scope>NUCLEOTIDE SEQUENCE</scope>
    <source>
        <tissue evidence="1">Leaf</tissue>
    </source>
</reference>
<protein>
    <submittedName>
        <fullName evidence="1">Uncharacterized protein</fullName>
    </submittedName>
</protein>
<name>A0A2P2J2L7_RHIMU</name>
<proteinExistence type="predicted"/>
<evidence type="ECO:0000313" key="1">
    <source>
        <dbReference type="EMBL" id="MBW87701.1"/>
    </source>
</evidence>
<dbReference type="AlphaFoldDB" id="A0A2P2J2L7"/>
<sequence length="33" mass="3902">MNCLFVILFDHITVARLNWQILNLFFCVFLSLG</sequence>
<organism evidence="1">
    <name type="scientific">Rhizophora mucronata</name>
    <name type="common">Asiatic mangrove</name>
    <dbReference type="NCBI Taxonomy" id="61149"/>
    <lineage>
        <taxon>Eukaryota</taxon>
        <taxon>Viridiplantae</taxon>
        <taxon>Streptophyta</taxon>
        <taxon>Embryophyta</taxon>
        <taxon>Tracheophyta</taxon>
        <taxon>Spermatophyta</taxon>
        <taxon>Magnoliopsida</taxon>
        <taxon>eudicotyledons</taxon>
        <taxon>Gunneridae</taxon>
        <taxon>Pentapetalae</taxon>
        <taxon>rosids</taxon>
        <taxon>fabids</taxon>
        <taxon>Malpighiales</taxon>
        <taxon>Rhizophoraceae</taxon>
        <taxon>Rhizophora</taxon>
    </lineage>
</organism>
<dbReference type="EMBL" id="GGEC01007218">
    <property type="protein sequence ID" value="MBW87701.1"/>
    <property type="molecule type" value="Transcribed_RNA"/>
</dbReference>
<accession>A0A2P2J2L7</accession>